<evidence type="ECO:0008006" key="4">
    <source>
        <dbReference type="Google" id="ProtNLM"/>
    </source>
</evidence>
<dbReference type="AlphaFoldDB" id="A0A8G1RWD6"/>
<protein>
    <recommendedName>
        <fullName evidence="4">mRNA stability protein</fullName>
    </recommendedName>
</protein>
<dbReference type="VEuPathDB" id="FungiDB:BO72DRAFT_421669"/>
<proteinExistence type="predicted"/>
<evidence type="ECO:0000313" key="2">
    <source>
        <dbReference type="EMBL" id="RAK81277.1"/>
    </source>
</evidence>
<dbReference type="RefSeq" id="XP_040805287.1">
    <property type="nucleotide sequence ID" value="XM_040942773.1"/>
</dbReference>
<feature type="region of interest" description="Disordered" evidence="1">
    <location>
        <begin position="52"/>
        <end position="101"/>
    </location>
</feature>
<dbReference type="EMBL" id="KZ824626">
    <property type="protein sequence ID" value="RAK81277.1"/>
    <property type="molecule type" value="Genomic_DNA"/>
</dbReference>
<keyword evidence="3" id="KW-1185">Reference proteome</keyword>
<evidence type="ECO:0000256" key="1">
    <source>
        <dbReference type="SAM" id="MobiDB-lite"/>
    </source>
</evidence>
<dbReference type="OrthoDB" id="5949865at2759"/>
<organism evidence="2 3">
    <name type="scientific">Aspergillus fijiensis CBS 313.89</name>
    <dbReference type="NCBI Taxonomy" id="1448319"/>
    <lineage>
        <taxon>Eukaryota</taxon>
        <taxon>Fungi</taxon>
        <taxon>Dikarya</taxon>
        <taxon>Ascomycota</taxon>
        <taxon>Pezizomycotina</taxon>
        <taxon>Eurotiomycetes</taxon>
        <taxon>Eurotiomycetidae</taxon>
        <taxon>Eurotiales</taxon>
        <taxon>Aspergillaceae</taxon>
        <taxon>Aspergillus</taxon>
    </lineage>
</organism>
<sequence>MDDQDNIFTRDEPLSEHEHVILANYATEPRYSQGMMNARKFKMQRKYFDTPEWALNSGQKEPDQGADQAGGPLSLRQDTSKPYTPVPEGSNVGDGANHEQG</sequence>
<gene>
    <name evidence="2" type="ORF">BO72DRAFT_421669</name>
</gene>
<evidence type="ECO:0000313" key="3">
    <source>
        <dbReference type="Proteomes" id="UP000249789"/>
    </source>
</evidence>
<name>A0A8G1RWD6_9EURO</name>
<accession>A0A8G1RWD6</accession>
<dbReference type="Proteomes" id="UP000249789">
    <property type="component" value="Unassembled WGS sequence"/>
</dbReference>
<dbReference type="GeneID" id="63860106"/>
<reference evidence="2 3" key="1">
    <citation type="submission" date="2018-02" db="EMBL/GenBank/DDBJ databases">
        <title>The genomes of Aspergillus section Nigri reveals drivers in fungal speciation.</title>
        <authorList>
            <consortium name="DOE Joint Genome Institute"/>
            <person name="Vesth T.C."/>
            <person name="Nybo J."/>
            <person name="Theobald S."/>
            <person name="Brandl J."/>
            <person name="Frisvad J.C."/>
            <person name="Nielsen K.F."/>
            <person name="Lyhne E.K."/>
            <person name="Kogle M.E."/>
            <person name="Kuo A."/>
            <person name="Riley R."/>
            <person name="Clum A."/>
            <person name="Nolan M."/>
            <person name="Lipzen A."/>
            <person name="Salamov A."/>
            <person name="Henrissat B."/>
            <person name="Wiebenga A."/>
            <person name="De vries R.P."/>
            <person name="Grigoriev I.V."/>
            <person name="Mortensen U.H."/>
            <person name="Andersen M.R."/>
            <person name="Baker S.E."/>
        </authorList>
    </citation>
    <scope>NUCLEOTIDE SEQUENCE [LARGE SCALE GENOMIC DNA]</scope>
    <source>
        <strain evidence="2 3">CBS 313.89</strain>
    </source>
</reference>